<dbReference type="Pfam" id="PF00753">
    <property type="entry name" value="Lactamase_B"/>
    <property type="match status" value="1"/>
</dbReference>
<dbReference type="InterPro" id="IPR036866">
    <property type="entry name" value="RibonucZ/Hydroxyglut_hydro"/>
</dbReference>
<dbReference type="PANTHER" id="PTHR42951:SF17">
    <property type="entry name" value="METALLO-BETA-LACTAMASE DOMAIN-CONTAINING PROTEIN"/>
    <property type="match status" value="1"/>
</dbReference>
<evidence type="ECO:0000259" key="1">
    <source>
        <dbReference type="SMART" id="SM00849"/>
    </source>
</evidence>
<dbReference type="EMBL" id="LNQE01001865">
    <property type="protein sequence ID" value="KUG03933.1"/>
    <property type="molecule type" value="Genomic_DNA"/>
</dbReference>
<proteinExistence type="predicted"/>
<reference evidence="2" key="1">
    <citation type="journal article" date="2015" name="Proc. Natl. Acad. Sci. U.S.A.">
        <title>Networks of energetic and metabolic interactions define dynamics in microbial communities.</title>
        <authorList>
            <person name="Embree M."/>
            <person name="Liu J.K."/>
            <person name="Al-Bassam M.M."/>
            <person name="Zengler K."/>
        </authorList>
    </citation>
    <scope>NUCLEOTIDE SEQUENCE</scope>
</reference>
<dbReference type="SUPFAM" id="SSF56281">
    <property type="entry name" value="Metallo-hydrolase/oxidoreductase"/>
    <property type="match status" value="1"/>
</dbReference>
<dbReference type="PANTHER" id="PTHR42951">
    <property type="entry name" value="METALLO-BETA-LACTAMASE DOMAIN-CONTAINING"/>
    <property type="match status" value="1"/>
</dbReference>
<gene>
    <name evidence="2" type="ORF">ASZ90_018713</name>
</gene>
<feature type="domain" description="Metallo-beta-lactamase" evidence="1">
    <location>
        <begin position="27"/>
        <end position="210"/>
    </location>
</feature>
<protein>
    <recommendedName>
        <fullName evidence="1">Metallo-beta-lactamase domain-containing protein</fullName>
    </recommendedName>
</protein>
<name>A0A0W8E686_9ZZZZ</name>
<dbReference type="AlphaFoldDB" id="A0A0W8E686"/>
<dbReference type="SMART" id="SM00849">
    <property type="entry name" value="Lactamase_B"/>
    <property type="match status" value="1"/>
</dbReference>
<accession>A0A0W8E686</accession>
<comment type="caution">
    <text evidence="2">The sequence shown here is derived from an EMBL/GenBank/DDBJ whole genome shotgun (WGS) entry which is preliminary data.</text>
</comment>
<dbReference type="Gene3D" id="3.60.15.10">
    <property type="entry name" value="Ribonuclease Z/Hydroxyacylglutathione hydrolase-like"/>
    <property type="match status" value="1"/>
</dbReference>
<dbReference type="InterPro" id="IPR001279">
    <property type="entry name" value="Metallo-B-lactamas"/>
</dbReference>
<dbReference type="InterPro" id="IPR050855">
    <property type="entry name" value="NDM-1-like"/>
</dbReference>
<sequence length="292" mass="32046">MQITEHIHALRIHFQVQVNAATALDRFAYAYLIYGRKIYLIDTGVSGSEQTIFEYIKKTGRNPGELSLLILTHSHPDHIGSARAIKDAVGCTAAAHPSEVPWIEDVDLQYRERTVPGFHSLVSGSLKVDQVLQDGDIITLEDDLQLQVYHTPGHSSGSISLMLLPDKALFSGDAVPLPGDIPIYDDIFESLESIKKLKGIEEIKVLLSAWDEPRKNQDAYNTIDSGLKYLQSIHEVVINNAASFSTLSEPGWCRSILEELGIPGAAANPLVGRSFKSHLNLLPDPPGSSRSS</sequence>
<evidence type="ECO:0000313" key="2">
    <source>
        <dbReference type="EMBL" id="KUG03933.1"/>
    </source>
</evidence>
<organism evidence="2">
    <name type="scientific">hydrocarbon metagenome</name>
    <dbReference type="NCBI Taxonomy" id="938273"/>
    <lineage>
        <taxon>unclassified sequences</taxon>
        <taxon>metagenomes</taxon>
        <taxon>ecological metagenomes</taxon>
    </lineage>
</organism>